<evidence type="ECO:0000256" key="4">
    <source>
        <dbReference type="ARBA" id="ARBA00022670"/>
    </source>
</evidence>
<dbReference type="EMBL" id="WIUZ02000009">
    <property type="protein sequence ID" value="KAF9783885.1"/>
    <property type="molecule type" value="Genomic_DNA"/>
</dbReference>
<evidence type="ECO:0000256" key="9">
    <source>
        <dbReference type="SAM" id="MobiDB-lite"/>
    </source>
</evidence>
<reference evidence="11" key="1">
    <citation type="journal article" date="2020" name="Nat. Commun.">
        <title>Large-scale genome sequencing of mycorrhizal fungi provides insights into the early evolution of symbiotic traits.</title>
        <authorList>
            <person name="Miyauchi S."/>
            <person name="Kiss E."/>
            <person name="Kuo A."/>
            <person name="Drula E."/>
            <person name="Kohler A."/>
            <person name="Sanchez-Garcia M."/>
            <person name="Morin E."/>
            <person name="Andreopoulos B."/>
            <person name="Barry K.W."/>
            <person name="Bonito G."/>
            <person name="Buee M."/>
            <person name="Carver A."/>
            <person name="Chen C."/>
            <person name="Cichocki N."/>
            <person name="Clum A."/>
            <person name="Culley D."/>
            <person name="Crous P.W."/>
            <person name="Fauchery L."/>
            <person name="Girlanda M."/>
            <person name="Hayes R.D."/>
            <person name="Keri Z."/>
            <person name="LaButti K."/>
            <person name="Lipzen A."/>
            <person name="Lombard V."/>
            <person name="Magnuson J."/>
            <person name="Maillard F."/>
            <person name="Murat C."/>
            <person name="Nolan M."/>
            <person name="Ohm R.A."/>
            <person name="Pangilinan J."/>
            <person name="Pereira M.F."/>
            <person name="Perotto S."/>
            <person name="Peter M."/>
            <person name="Pfister S."/>
            <person name="Riley R."/>
            <person name="Sitrit Y."/>
            <person name="Stielow J.B."/>
            <person name="Szollosi G."/>
            <person name="Zifcakova L."/>
            <person name="Stursova M."/>
            <person name="Spatafora J.W."/>
            <person name="Tedersoo L."/>
            <person name="Vaario L.M."/>
            <person name="Yamada A."/>
            <person name="Yan M."/>
            <person name="Wang P."/>
            <person name="Xu J."/>
            <person name="Bruns T."/>
            <person name="Baldrian P."/>
            <person name="Vilgalys R."/>
            <person name="Dunand C."/>
            <person name="Henrissat B."/>
            <person name="Grigoriev I.V."/>
            <person name="Hibbett D."/>
            <person name="Nagy L.G."/>
            <person name="Martin F.M."/>
        </authorList>
    </citation>
    <scope>NUCLEOTIDE SEQUENCE</scope>
    <source>
        <strain evidence="11">UH-Tt-Lm1</strain>
    </source>
</reference>
<evidence type="ECO:0000256" key="8">
    <source>
        <dbReference type="PROSITE-ProRule" id="PRU01393"/>
    </source>
</evidence>
<evidence type="ECO:0000256" key="1">
    <source>
        <dbReference type="ARBA" id="ARBA00000707"/>
    </source>
</evidence>
<feature type="site" description="Transition state stabilizer" evidence="8">
    <location>
        <position position="111"/>
    </location>
</feature>
<dbReference type="InterPro" id="IPR001578">
    <property type="entry name" value="Peptidase_C12_UCH"/>
</dbReference>
<comment type="similarity">
    <text evidence="2 8">Belongs to the peptidase C12 family.</text>
</comment>
<keyword evidence="7 8" id="KW-0788">Thiol protease</keyword>
<evidence type="ECO:0000313" key="12">
    <source>
        <dbReference type="Proteomes" id="UP000736335"/>
    </source>
</evidence>
<evidence type="ECO:0000256" key="7">
    <source>
        <dbReference type="ARBA" id="ARBA00022807"/>
    </source>
</evidence>
<dbReference type="AlphaFoldDB" id="A0A9P6L5T7"/>
<comment type="caution">
    <text evidence="11">The sequence shown here is derived from an EMBL/GenBank/DDBJ whole genome shotgun (WGS) entry which is preliminary data.</text>
</comment>
<evidence type="ECO:0000313" key="11">
    <source>
        <dbReference type="EMBL" id="KAF9783885.1"/>
    </source>
</evidence>
<name>A0A9P6L5T7_9AGAM</name>
<dbReference type="Gene3D" id="1.20.58.860">
    <property type="match status" value="1"/>
</dbReference>
<dbReference type="Pfam" id="PF01088">
    <property type="entry name" value="Peptidase_C12"/>
    <property type="match status" value="1"/>
</dbReference>
<feature type="active site" description="Nucleophile" evidence="8">
    <location>
        <position position="117"/>
    </location>
</feature>
<evidence type="ECO:0000256" key="6">
    <source>
        <dbReference type="ARBA" id="ARBA00022801"/>
    </source>
</evidence>
<dbReference type="SUPFAM" id="SSF54001">
    <property type="entry name" value="Cysteine proteinases"/>
    <property type="match status" value="1"/>
</dbReference>
<feature type="compositionally biased region" description="Basic residues" evidence="9">
    <location>
        <begin position="203"/>
        <end position="215"/>
    </location>
</feature>
<dbReference type="GO" id="GO:0004843">
    <property type="term" value="F:cysteine-type deubiquitinase activity"/>
    <property type="evidence" value="ECO:0007669"/>
    <property type="project" value="UniProtKB-UniRule"/>
</dbReference>
<organism evidence="11 12">
    <name type="scientific">Thelephora terrestris</name>
    <dbReference type="NCBI Taxonomy" id="56493"/>
    <lineage>
        <taxon>Eukaryota</taxon>
        <taxon>Fungi</taxon>
        <taxon>Dikarya</taxon>
        <taxon>Basidiomycota</taxon>
        <taxon>Agaricomycotina</taxon>
        <taxon>Agaricomycetes</taxon>
        <taxon>Thelephorales</taxon>
        <taxon>Thelephoraceae</taxon>
        <taxon>Thelephora</taxon>
    </lineage>
</organism>
<feature type="domain" description="UCH catalytic" evidence="10">
    <location>
        <begin position="30"/>
        <end position="308"/>
    </location>
</feature>
<dbReference type="PANTHER" id="PTHR10589">
    <property type="entry name" value="UBIQUITIN CARBOXYL-TERMINAL HYDROLASE"/>
    <property type="match status" value="1"/>
</dbReference>
<feature type="region of interest" description="Disordered" evidence="9">
    <location>
        <begin position="194"/>
        <end position="221"/>
    </location>
</feature>
<sequence length="471" mass="52432">MDATVDAPPNLAGPNATSNDRDEHDLIGGPFAVIESDPGVFTTLVRSLGVQSLQVVELYDIEPWASDHLHPIHGLVFCFLWKKDSDGLPKKESCGLEDGEDDSAKLWFANQLSDDACASMAILNVLLNVEEVDIGERLRVFRNETERMSSPMKGLAVSNAHFIRQAHNDLARPADIRGATNVLAIKTLEDAAKAERSMNAPPAKRRKLAAKRKKPMNPEATDANQEEAYHFIGYIPFRGKVWELDGLKSGPVEVGELHSSPSPSGSGSTVHSSWMDIVRPVLRMKMRKYGGGDEETGSIRFNLLAIVEDQFCRASDQLELLKRERDKLETRLNSAYPGGWGDKAGYFSFTSIDSTLLNSSKEVFATSASFQNPTPPVFAPDFGAQRMARDLQIMNMSPEELLSAWNRCIENALSVKTTVEDELEKPRLANTENIKRTFDYEPFIKEFVWRCQMEGKLAPLLNRRKPRAGAH</sequence>
<dbReference type="Gene3D" id="3.40.532.10">
    <property type="entry name" value="Peptidase C12, ubiquitin carboxyl-terminal hydrolase"/>
    <property type="match status" value="1"/>
</dbReference>
<dbReference type="EC" id="3.4.19.12" evidence="3 8"/>
<feature type="active site" description="Proton donor" evidence="8">
    <location>
        <position position="230"/>
    </location>
</feature>
<reference evidence="11" key="2">
    <citation type="submission" date="2020-11" db="EMBL/GenBank/DDBJ databases">
        <authorList>
            <consortium name="DOE Joint Genome Institute"/>
            <person name="Kuo A."/>
            <person name="Miyauchi S."/>
            <person name="Kiss E."/>
            <person name="Drula E."/>
            <person name="Kohler A."/>
            <person name="Sanchez-Garcia M."/>
            <person name="Andreopoulos B."/>
            <person name="Barry K.W."/>
            <person name="Bonito G."/>
            <person name="Buee M."/>
            <person name="Carver A."/>
            <person name="Chen C."/>
            <person name="Cichocki N."/>
            <person name="Clum A."/>
            <person name="Culley D."/>
            <person name="Crous P.W."/>
            <person name="Fauchery L."/>
            <person name="Girlanda M."/>
            <person name="Hayes R."/>
            <person name="Keri Z."/>
            <person name="Labutti K."/>
            <person name="Lipzen A."/>
            <person name="Lombard V."/>
            <person name="Magnuson J."/>
            <person name="Maillard F."/>
            <person name="Morin E."/>
            <person name="Murat C."/>
            <person name="Nolan M."/>
            <person name="Ohm R."/>
            <person name="Pangilinan J."/>
            <person name="Pereira M."/>
            <person name="Perotto S."/>
            <person name="Peter M."/>
            <person name="Riley R."/>
            <person name="Sitrit Y."/>
            <person name="Stielow B."/>
            <person name="Szollosi G."/>
            <person name="Zifcakova L."/>
            <person name="Stursova M."/>
            <person name="Spatafora J.W."/>
            <person name="Tedersoo L."/>
            <person name="Vaario L.-M."/>
            <person name="Yamada A."/>
            <person name="Yan M."/>
            <person name="Wang P."/>
            <person name="Xu J."/>
            <person name="Bruns T."/>
            <person name="Baldrian P."/>
            <person name="Vilgalys R."/>
            <person name="Henrissat B."/>
            <person name="Grigoriev I.V."/>
            <person name="Hibbett D."/>
            <person name="Nagy L.G."/>
            <person name="Martin F.M."/>
        </authorList>
    </citation>
    <scope>NUCLEOTIDE SEQUENCE</scope>
    <source>
        <strain evidence="11">UH-Tt-Lm1</strain>
    </source>
</reference>
<dbReference type="GO" id="GO:0006511">
    <property type="term" value="P:ubiquitin-dependent protein catabolic process"/>
    <property type="evidence" value="ECO:0007669"/>
    <property type="project" value="UniProtKB-UniRule"/>
</dbReference>
<comment type="catalytic activity">
    <reaction evidence="1 8">
        <text>Thiol-dependent hydrolysis of ester, thioester, amide, peptide and isopeptide bonds formed by the C-terminal Gly of ubiquitin (a 76-residue protein attached to proteins as an intracellular targeting signal).</text>
        <dbReference type="EC" id="3.4.19.12"/>
    </reaction>
</comment>
<evidence type="ECO:0000259" key="10">
    <source>
        <dbReference type="PROSITE" id="PS52048"/>
    </source>
</evidence>
<feature type="site" description="Important for enzyme activity" evidence="8">
    <location>
        <position position="245"/>
    </location>
</feature>
<dbReference type="PROSITE" id="PS52048">
    <property type="entry name" value="UCH_DOMAIN"/>
    <property type="match status" value="1"/>
</dbReference>
<keyword evidence="12" id="KW-1185">Reference proteome</keyword>
<accession>A0A9P6L5T7</accession>
<dbReference type="GO" id="GO:0016579">
    <property type="term" value="P:protein deubiquitination"/>
    <property type="evidence" value="ECO:0007669"/>
    <property type="project" value="TreeGrafter"/>
</dbReference>
<dbReference type="InterPro" id="IPR036959">
    <property type="entry name" value="Peptidase_C12_UCH_sf"/>
</dbReference>
<evidence type="ECO:0000256" key="2">
    <source>
        <dbReference type="ARBA" id="ARBA00009326"/>
    </source>
</evidence>
<evidence type="ECO:0000256" key="3">
    <source>
        <dbReference type="ARBA" id="ARBA00012759"/>
    </source>
</evidence>
<dbReference type="OrthoDB" id="1924260at2759"/>
<gene>
    <name evidence="11" type="ORF">BJ322DRAFT_1197256</name>
</gene>
<feature type="region of interest" description="Disordered" evidence="9">
    <location>
        <begin position="1"/>
        <end position="23"/>
    </location>
</feature>
<keyword evidence="4 8" id="KW-0645">Protease</keyword>
<dbReference type="InterPro" id="IPR038765">
    <property type="entry name" value="Papain-like_cys_pep_sf"/>
</dbReference>
<keyword evidence="5 8" id="KW-0833">Ubl conjugation pathway</keyword>
<protein>
    <recommendedName>
        <fullName evidence="3 8">ubiquitinyl hydrolase 1</fullName>
        <ecNumber evidence="3 8">3.4.19.12</ecNumber>
    </recommendedName>
</protein>
<dbReference type="Proteomes" id="UP000736335">
    <property type="component" value="Unassembled WGS sequence"/>
</dbReference>
<dbReference type="PANTHER" id="PTHR10589:SF16">
    <property type="entry name" value="UBIQUITIN CARBOXYL-TERMINAL HYDROLASE ISOZYME L5"/>
    <property type="match status" value="1"/>
</dbReference>
<proteinExistence type="inferred from homology"/>
<evidence type="ECO:0000256" key="5">
    <source>
        <dbReference type="ARBA" id="ARBA00022786"/>
    </source>
</evidence>
<keyword evidence="6 8" id="KW-0378">Hydrolase</keyword>
<dbReference type="GO" id="GO:0005737">
    <property type="term" value="C:cytoplasm"/>
    <property type="evidence" value="ECO:0007669"/>
    <property type="project" value="TreeGrafter"/>
</dbReference>